<dbReference type="RefSeq" id="WP_129392209.1">
    <property type="nucleotide sequence ID" value="NZ_CP035494.1"/>
</dbReference>
<organism evidence="1 2">
    <name type="scientific">Microbacterium protaetiae</name>
    <dbReference type="NCBI Taxonomy" id="2509458"/>
    <lineage>
        <taxon>Bacteria</taxon>
        <taxon>Bacillati</taxon>
        <taxon>Actinomycetota</taxon>
        <taxon>Actinomycetes</taxon>
        <taxon>Micrococcales</taxon>
        <taxon>Microbacteriaceae</taxon>
        <taxon>Microbacterium</taxon>
    </lineage>
</organism>
<keyword evidence="2" id="KW-1185">Reference proteome</keyword>
<dbReference type="Proteomes" id="UP000293995">
    <property type="component" value="Chromosome"/>
</dbReference>
<dbReference type="AlphaFoldDB" id="A0A4V0YDM3"/>
<dbReference type="OrthoDB" id="4856867at2"/>
<name>A0A4V0YDM3_9MICO</name>
<gene>
    <name evidence="1" type="ORF">ET475_15305</name>
</gene>
<dbReference type="KEGG" id="mprt:ET475_15305"/>
<proteinExistence type="predicted"/>
<evidence type="ECO:0000313" key="1">
    <source>
        <dbReference type="EMBL" id="QAY61211.1"/>
    </source>
</evidence>
<protein>
    <submittedName>
        <fullName evidence="1">Uncharacterized protein</fullName>
    </submittedName>
</protein>
<reference evidence="1 2" key="1">
    <citation type="submission" date="2019-01" db="EMBL/GenBank/DDBJ databases">
        <title>Genome sequencing of strain DFW100M-13.</title>
        <authorList>
            <person name="Heo J."/>
            <person name="Kim S.-J."/>
            <person name="Kim J.-S."/>
            <person name="Hong S.-B."/>
            <person name="Kwon S.-W."/>
        </authorList>
    </citation>
    <scope>NUCLEOTIDE SEQUENCE [LARGE SCALE GENOMIC DNA]</scope>
    <source>
        <strain evidence="1 2">DFW100M-13</strain>
    </source>
</reference>
<accession>A0A4V0YDM3</accession>
<sequence>MDRDSVIAAIEGLPGVDAADIGSYNTGTPGDHGVLVSVTVDDAGYESLGDVVGGSVRAVADSPGDYSAYSVEVTAPDPEGSDELVILTLSRYQDKIGLPVGTYVGSGLIFTPEELRQIGRGD</sequence>
<dbReference type="EMBL" id="CP035494">
    <property type="protein sequence ID" value="QAY61211.1"/>
    <property type="molecule type" value="Genomic_DNA"/>
</dbReference>
<evidence type="ECO:0000313" key="2">
    <source>
        <dbReference type="Proteomes" id="UP000293995"/>
    </source>
</evidence>